<keyword evidence="10" id="KW-1185">Reference proteome</keyword>
<feature type="transmembrane region" description="Helical" evidence="7">
    <location>
        <begin position="764"/>
        <end position="784"/>
    </location>
</feature>
<dbReference type="InterPro" id="IPR020846">
    <property type="entry name" value="MFS_dom"/>
</dbReference>
<evidence type="ECO:0000256" key="6">
    <source>
        <dbReference type="ARBA" id="ARBA00024338"/>
    </source>
</evidence>
<evidence type="ECO:0000313" key="10">
    <source>
        <dbReference type="Proteomes" id="UP001642464"/>
    </source>
</evidence>
<feature type="transmembrane region" description="Helical" evidence="7">
    <location>
        <begin position="522"/>
        <end position="542"/>
    </location>
</feature>
<protein>
    <submittedName>
        <fullName evidence="9">Cis</fullName>
    </submittedName>
</protein>
<reference evidence="9 10" key="1">
    <citation type="submission" date="2024-02" db="EMBL/GenBank/DDBJ databases">
        <authorList>
            <person name="Chen Y."/>
            <person name="Shah S."/>
            <person name="Dougan E. K."/>
            <person name="Thang M."/>
            <person name="Chan C."/>
        </authorList>
    </citation>
    <scope>NUCLEOTIDE SEQUENCE [LARGE SCALE GENOMIC DNA]</scope>
</reference>
<evidence type="ECO:0000256" key="3">
    <source>
        <dbReference type="ARBA" id="ARBA00022692"/>
    </source>
</evidence>
<feature type="transmembrane region" description="Helical" evidence="7">
    <location>
        <begin position="613"/>
        <end position="637"/>
    </location>
</feature>
<evidence type="ECO:0000256" key="4">
    <source>
        <dbReference type="ARBA" id="ARBA00022989"/>
    </source>
</evidence>
<gene>
    <name evidence="9" type="ORF">SCF082_LOCUS15806</name>
</gene>
<dbReference type="PANTHER" id="PTHR23505">
    <property type="entry name" value="SPINSTER"/>
    <property type="match status" value="1"/>
</dbReference>
<evidence type="ECO:0000259" key="8">
    <source>
        <dbReference type="PROSITE" id="PS50850"/>
    </source>
</evidence>
<comment type="caution">
    <text evidence="9">The sequence shown here is derived from an EMBL/GenBank/DDBJ whole genome shotgun (WGS) entry which is preliminary data.</text>
</comment>
<sequence length="807" mass="89967">MLVASVSGMPGVEQIVARQPTRRCAPNFPEVDRYSSMAIGTITYLGVMNQACRQRERERVSRSARVARGASLRYFRFHSELPHPVPAERPAQKPGSGWPEQCPPMSLGEQEDLLVLVLLLVREFRQAARAFGWDVINPFEIRFDPGEESWKLHDAVEVGGGDLEERGEVGAFDQDNCWQWDPNQVLPHRISPQVFPEIRNQAKVSTYLYLQTPPGWAILMGDIPNAHRRFRILSAMLDTDWYFPAHPWHAVVELPKFVEGEPVIIPAGEPLCRLTPVRRGSYSAAEMRPDQFKMLYEKGQAWLEENGRPSEDPEAPAGALDIRGCYARQQRRFDFQVSETQRFAESEHRIEEKSSEEKTPPRVALVCLLLVNIVEGIDTQLIPGCLYALQKDIGLTLGDVAILTSVQMFLTNVAAPFWGIIADRGLLQRRSILTLGCLGEAVAIMVLSFVPSMVPMVFLRAMSGFFMASLRPVCNGLVADMTSDHHRGRVFGQMQSAFMCGMFCATMVAGNMANLHVWRIPGWRIVFFLGSLVAYLVTFIVWKFMMEPSRSQEELSQNRSVISELWTVLRFLRIPTFSIMILQGIFGGMPWTIMGNNLLFFKLCGLPDWQASILTSEFTVMATFGSILGGLVADFLAKRLGLHGRPLSAQITVAIGIPLMYLQFWGIPAGEGGFWTYLVIIAAFGLLGTWAGSGTNLPILSHIVPPGERSKVMAWEGALESSLATAVGPASVSILAKCIFGYNFGEEEKNGKSIEAATALGKAMAVSICLPWIVTFLVYTLMHWSYPRDIRHLKAHEEDLHADANTV</sequence>
<feature type="transmembrane region" description="Helical" evidence="7">
    <location>
        <begin position="432"/>
        <end position="451"/>
    </location>
</feature>
<feature type="transmembrane region" description="Helical" evidence="7">
    <location>
        <begin position="490"/>
        <end position="510"/>
    </location>
</feature>
<keyword evidence="4 7" id="KW-1133">Transmembrane helix</keyword>
<feature type="domain" description="Major facilitator superfamily (MFS) profile" evidence="8">
    <location>
        <begin position="364"/>
        <end position="783"/>
    </location>
</feature>
<feature type="transmembrane region" description="Helical" evidence="7">
    <location>
        <begin position="649"/>
        <end position="668"/>
    </location>
</feature>
<dbReference type="InterPro" id="IPR044770">
    <property type="entry name" value="MFS_spinster-like"/>
</dbReference>
<dbReference type="InterPro" id="IPR011701">
    <property type="entry name" value="MFS"/>
</dbReference>
<feature type="transmembrane region" description="Helical" evidence="7">
    <location>
        <begin position="400"/>
        <end position="420"/>
    </location>
</feature>
<keyword evidence="5 7" id="KW-0472">Membrane</keyword>
<keyword evidence="2" id="KW-0813">Transport</keyword>
<dbReference type="InterPro" id="IPR036259">
    <property type="entry name" value="MFS_trans_sf"/>
</dbReference>
<accession>A0ABP0K6R8</accession>
<organism evidence="9 10">
    <name type="scientific">Durusdinium trenchii</name>
    <dbReference type="NCBI Taxonomy" id="1381693"/>
    <lineage>
        <taxon>Eukaryota</taxon>
        <taxon>Sar</taxon>
        <taxon>Alveolata</taxon>
        <taxon>Dinophyceae</taxon>
        <taxon>Suessiales</taxon>
        <taxon>Symbiodiniaceae</taxon>
        <taxon>Durusdinium</taxon>
    </lineage>
</organism>
<evidence type="ECO:0000256" key="7">
    <source>
        <dbReference type="SAM" id="Phobius"/>
    </source>
</evidence>
<dbReference type="PROSITE" id="PS50850">
    <property type="entry name" value="MFS"/>
    <property type="match status" value="1"/>
</dbReference>
<dbReference type="PANTHER" id="PTHR23505:SF52">
    <property type="entry name" value="MAJOR FACILITATOR SUPERFAMILY PROTEIN"/>
    <property type="match status" value="1"/>
</dbReference>
<dbReference type="Pfam" id="PF07690">
    <property type="entry name" value="MFS_1"/>
    <property type="match status" value="1"/>
</dbReference>
<comment type="similarity">
    <text evidence="6">Belongs to the major facilitator superfamily. Spinster (TC 2.A.1.49) family.</text>
</comment>
<comment type="subcellular location">
    <subcellularLocation>
        <location evidence="1">Membrane</location>
        <topology evidence="1">Multi-pass membrane protein</topology>
    </subcellularLocation>
</comment>
<proteinExistence type="inferred from homology"/>
<feature type="transmembrane region" description="Helical" evidence="7">
    <location>
        <begin position="571"/>
        <end position="593"/>
    </location>
</feature>
<name>A0ABP0K6R8_9DINO</name>
<dbReference type="EMBL" id="CAXAMM010010158">
    <property type="protein sequence ID" value="CAK9022485.1"/>
    <property type="molecule type" value="Genomic_DNA"/>
</dbReference>
<dbReference type="Gene3D" id="1.20.1250.20">
    <property type="entry name" value="MFS general substrate transporter like domains"/>
    <property type="match status" value="1"/>
</dbReference>
<keyword evidence="3 7" id="KW-0812">Transmembrane</keyword>
<dbReference type="Proteomes" id="UP001642464">
    <property type="component" value="Unassembled WGS sequence"/>
</dbReference>
<evidence type="ECO:0000313" key="9">
    <source>
        <dbReference type="EMBL" id="CAK9022485.1"/>
    </source>
</evidence>
<evidence type="ECO:0000256" key="2">
    <source>
        <dbReference type="ARBA" id="ARBA00022448"/>
    </source>
</evidence>
<dbReference type="SUPFAM" id="SSF103473">
    <property type="entry name" value="MFS general substrate transporter"/>
    <property type="match status" value="1"/>
</dbReference>
<evidence type="ECO:0000256" key="1">
    <source>
        <dbReference type="ARBA" id="ARBA00004141"/>
    </source>
</evidence>
<feature type="transmembrane region" description="Helical" evidence="7">
    <location>
        <begin position="674"/>
        <end position="700"/>
    </location>
</feature>
<evidence type="ECO:0000256" key="5">
    <source>
        <dbReference type="ARBA" id="ARBA00023136"/>
    </source>
</evidence>